<comment type="caution">
    <text evidence="6">The sequence shown here is derived from an EMBL/GenBank/DDBJ whole genome shotgun (WGS) entry which is preliminary data.</text>
</comment>
<evidence type="ECO:0000259" key="5">
    <source>
        <dbReference type="Pfam" id="PF00535"/>
    </source>
</evidence>
<accession>A0A1F6VNH1</accession>
<organism evidence="6 7">
    <name type="scientific">Candidatus Nomurabacteria bacterium RIFCSPHIGHO2_02_FULL_35_13</name>
    <dbReference type="NCBI Taxonomy" id="1801748"/>
    <lineage>
        <taxon>Bacteria</taxon>
        <taxon>Candidatus Nomuraibacteriota</taxon>
    </lineage>
</organism>
<sequence>MASISNIVFYVLTFLSVYVQVFFLITFLENRKKIITRNGTIKLAKYPKVTVIVPCWDEEKTIYKTVRSLLDLNYPKDKLKIFLVDDGSTDGTWNAILKFSKHPNVKIFHKENGGKYTALNLGLEHVETDFLGCLDADSIADPESLIRIMSYFEKDSDVMAVAPSIVALKSKNIIQGAQRAEYDMSVYIKKMLGLMGAIHVAPGPLTIFRKKVFDDLGPYRHAHNTEDMEIAYRMQKNHYKIEQCNDAYIYTNTPGTITKLFKQRLRWIYGFINNTIDYRNIIFRKKYGNFSLFTVPSSIISIFAVSFLFGKMAYGLSSFLFSKVIEFETVGLGFVSKTNFPDLFFVDTQSPFFIIIVLYFLIVFSIILGKKMTEGKWSFSFNTFYFFLIFSVIGPFWLLKAVYNTILSRKPAWR</sequence>
<dbReference type="Proteomes" id="UP000177112">
    <property type="component" value="Unassembled WGS sequence"/>
</dbReference>
<evidence type="ECO:0000256" key="4">
    <source>
        <dbReference type="SAM" id="Phobius"/>
    </source>
</evidence>
<gene>
    <name evidence="6" type="ORF">A3B84_01585</name>
</gene>
<protein>
    <recommendedName>
        <fullName evidence="5">Glycosyltransferase 2-like domain-containing protein</fullName>
    </recommendedName>
</protein>
<evidence type="ECO:0000256" key="2">
    <source>
        <dbReference type="ARBA" id="ARBA00022676"/>
    </source>
</evidence>
<dbReference type="CDD" id="cd06423">
    <property type="entry name" value="CESA_like"/>
    <property type="match status" value="1"/>
</dbReference>
<keyword evidence="3" id="KW-0808">Transferase</keyword>
<keyword evidence="4" id="KW-1133">Transmembrane helix</keyword>
<keyword evidence="4" id="KW-0472">Membrane</keyword>
<proteinExistence type="inferred from homology"/>
<reference evidence="6 7" key="1">
    <citation type="journal article" date="2016" name="Nat. Commun.">
        <title>Thousands of microbial genomes shed light on interconnected biogeochemical processes in an aquifer system.</title>
        <authorList>
            <person name="Anantharaman K."/>
            <person name="Brown C.T."/>
            <person name="Hug L.A."/>
            <person name="Sharon I."/>
            <person name="Castelle C.J."/>
            <person name="Probst A.J."/>
            <person name="Thomas B.C."/>
            <person name="Singh A."/>
            <person name="Wilkins M.J."/>
            <person name="Karaoz U."/>
            <person name="Brodie E.L."/>
            <person name="Williams K.H."/>
            <person name="Hubbard S.S."/>
            <person name="Banfield J.F."/>
        </authorList>
    </citation>
    <scope>NUCLEOTIDE SEQUENCE [LARGE SCALE GENOMIC DNA]</scope>
</reference>
<keyword evidence="4" id="KW-0812">Transmembrane</keyword>
<evidence type="ECO:0000256" key="1">
    <source>
        <dbReference type="ARBA" id="ARBA00006739"/>
    </source>
</evidence>
<dbReference type="AlphaFoldDB" id="A0A1F6VNH1"/>
<dbReference type="STRING" id="1801748.A3B84_01585"/>
<evidence type="ECO:0000313" key="6">
    <source>
        <dbReference type="EMBL" id="OGI71204.1"/>
    </source>
</evidence>
<dbReference type="GO" id="GO:0016757">
    <property type="term" value="F:glycosyltransferase activity"/>
    <property type="evidence" value="ECO:0007669"/>
    <property type="project" value="UniProtKB-KW"/>
</dbReference>
<feature type="transmembrane region" description="Helical" evidence="4">
    <location>
        <begin position="350"/>
        <end position="369"/>
    </location>
</feature>
<feature type="transmembrane region" description="Helical" evidence="4">
    <location>
        <begin position="6"/>
        <end position="28"/>
    </location>
</feature>
<dbReference type="Gene3D" id="3.90.550.10">
    <property type="entry name" value="Spore Coat Polysaccharide Biosynthesis Protein SpsA, Chain A"/>
    <property type="match status" value="1"/>
</dbReference>
<feature type="transmembrane region" description="Helical" evidence="4">
    <location>
        <begin position="381"/>
        <end position="399"/>
    </location>
</feature>
<evidence type="ECO:0000313" key="7">
    <source>
        <dbReference type="Proteomes" id="UP000177112"/>
    </source>
</evidence>
<name>A0A1F6VNH1_9BACT</name>
<dbReference type="PANTHER" id="PTHR43630:SF1">
    <property type="entry name" value="POLY-BETA-1,6-N-ACETYL-D-GLUCOSAMINE SYNTHASE"/>
    <property type="match status" value="1"/>
</dbReference>
<comment type="similarity">
    <text evidence="1">Belongs to the glycosyltransferase 2 family.</text>
</comment>
<dbReference type="EMBL" id="MFTY01000016">
    <property type="protein sequence ID" value="OGI71204.1"/>
    <property type="molecule type" value="Genomic_DNA"/>
</dbReference>
<dbReference type="SUPFAM" id="SSF53448">
    <property type="entry name" value="Nucleotide-diphospho-sugar transferases"/>
    <property type="match status" value="1"/>
</dbReference>
<dbReference type="InterPro" id="IPR001173">
    <property type="entry name" value="Glyco_trans_2-like"/>
</dbReference>
<feature type="domain" description="Glycosyltransferase 2-like" evidence="5">
    <location>
        <begin position="50"/>
        <end position="216"/>
    </location>
</feature>
<dbReference type="InterPro" id="IPR029044">
    <property type="entry name" value="Nucleotide-diphossugar_trans"/>
</dbReference>
<keyword evidence="2" id="KW-0328">Glycosyltransferase</keyword>
<evidence type="ECO:0000256" key="3">
    <source>
        <dbReference type="ARBA" id="ARBA00022679"/>
    </source>
</evidence>
<feature type="transmembrane region" description="Helical" evidence="4">
    <location>
        <begin position="287"/>
        <end position="309"/>
    </location>
</feature>
<dbReference type="PANTHER" id="PTHR43630">
    <property type="entry name" value="POLY-BETA-1,6-N-ACETYL-D-GLUCOSAMINE SYNTHASE"/>
    <property type="match status" value="1"/>
</dbReference>
<dbReference type="Pfam" id="PF00535">
    <property type="entry name" value="Glycos_transf_2"/>
    <property type="match status" value="1"/>
</dbReference>